<dbReference type="RefSeq" id="WP_125128291.1">
    <property type="nucleotide sequence ID" value="NZ_RHJS01000002.1"/>
</dbReference>
<reference evidence="2" key="1">
    <citation type="submission" date="2018-10" db="EMBL/GenBank/DDBJ databases">
        <title>Schaedlerella arabinophila gen. nov. sp. nov., isolated from the mouse intestinal tract and comparative analysis with the genome of the closely related altered Schaedler flora strain ASF502.</title>
        <authorList>
            <person name="Miyake S."/>
            <person name="Soh M."/>
            <person name="Seedorf H."/>
        </authorList>
    </citation>
    <scope>NUCLEOTIDE SEQUENCE [LARGE SCALE GENOMIC DNA]</scope>
    <source>
        <strain evidence="2">DSM 106076</strain>
    </source>
</reference>
<accession>A0A3R8JQ91</accession>
<dbReference type="Pfam" id="PF18978">
    <property type="entry name" value="DUF5714"/>
    <property type="match status" value="1"/>
</dbReference>
<dbReference type="AlphaFoldDB" id="A0A3R8JQ91"/>
<dbReference type="EMBL" id="RHJS01000002">
    <property type="protein sequence ID" value="RRK32880.1"/>
    <property type="molecule type" value="Genomic_DNA"/>
</dbReference>
<sequence>MAGVIPKEIANAITDCCRTCESTDAVRIADRLMELGEVRMHGPEHHYLTAAAILTAYCNCFHMEKKSLLVKAYVRTNIIPVGVCAMYGCCGALMGAGAAAGILLSAHPFSTGDLRTVNRITAGIQSRLAEYGGPRCCKRAVRISVYEAVQGINRYMGCSLSAAMLDCRSYPENKDCQGKKCEFFVT</sequence>
<dbReference type="Proteomes" id="UP000274920">
    <property type="component" value="Unassembled WGS sequence"/>
</dbReference>
<comment type="caution">
    <text evidence="2">The sequence shown here is derived from an EMBL/GenBank/DDBJ whole genome shotgun (WGS) entry which is preliminary data.</text>
</comment>
<evidence type="ECO:0000313" key="2">
    <source>
        <dbReference type="EMBL" id="RRK32880.1"/>
    </source>
</evidence>
<name>A0A3R8JQ91_9FIRM</name>
<evidence type="ECO:0000313" key="3">
    <source>
        <dbReference type="Proteomes" id="UP000274920"/>
    </source>
</evidence>
<evidence type="ECO:0000259" key="1">
    <source>
        <dbReference type="Pfam" id="PF18978"/>
    </source>
</evidence>
<feature type="domain" description="DUF5714" evidence="1">
    <location>
        <begin position="13"/>
        <end position="184"/>
    </location>
</feature>
<proteinExistence type="predicted"/>
<organism evidence="2 3">
    <name type="scientific">Schaedlerella arabinosiphila</name>
    <dbReference type="NCBI Taxonomy" id="2044587"/>
    <lineage>
        <taxon>Bacteria</taxon>
        <taxon>Bacillati</taxon>
        <taxon>Bacillota</taxon>
        <taxon>Clostridia</taxon>
        <taxon>Lachnospirales</taxon>
        <taxon>Lachnospiraceae</taxon>
        <taxon>Schaedlerella</taxon>
    </lineage>
</organism>
<dbReference type="InterPro" id="IPR043768">
    <property type="entry name" value="DUF5714"/>
</dbReference>
<gene>
    <name evidence="2" type="ORF">EBB54_17090</name>
</gene>
<keyword evidence="3" id="KW-1185">Reference proteome</keyword>
<protein>
    <recommendedName>
        <fullName evidence="1">DUF5714 domain-containing protein</fullName>
    </recommendedName>
</protein>